<dbReference type="OrthoDB" id="2064505at2"/>
<dbReference type="PANTHER" id="PTHR30603">
    <property type="entry name" value="RNA POLYMERASE SIGMA FACTOR RPO"/>
    <property type="match status" value="1"/>
</dbReference>
<name>A0A1T4VJ59_9FIRM</name>
<dbReference type="STRING" id="39495.SAMN02745111_00997"/>
<dbReference type="InterPro" id="IPR013325">
    <property type="entry name" value="RNA_pol_sigma_r2"/>
</dbReference>
<reference evidence="2 3" key="1">
    <citation type="submission" date="2017-02" db="EMBL/GenBank/DDBJ databases">
        <authorList>
            <person name="Peterson S.W."/>
        </authorList>
    </citation>
    <scope>NUCLEOTIDE SEQUENCE [LARGE SCALE GENOMIC DNA]</scope>
    <source>
        <strain evidence="2 3">ATCC 35992</strain>
    </source>
</reference>
<keyword evidence="3" id="KW-1185">Reference proteome</keyword>
<sequence>MDNQDIFKESLQSLIAYAKGNDFKLEIEDIKNSFKDFKDNETVINEICAYLESEGIKINNYEVKENVLSFVDVNEDKKNDTVYPETVTSNKEKKFVEMYLNELKELGEKTPEDIEKLAESYLNGDANAKDELITSCLSLVSIIAADYDNKGLTSGDVLSEGNMGLIEGVSTYVGGSFINHITNSIKKSIERAIEEECMIYSNNQDFTNKMNKLDELSKELTNDDKAPSTSALAKAMNLSEDEIAIMLKEAMKALYKDEESEGK</sequence>
<dbReference type="GO" id="GO:0006352">
    <property type="term" value="P:DNA-templated transcription initiation"/>
    <property type="evidence" value="ECO:0007669"/>
    <property type="project" value="InterPro"/>
</dbReference>
<evidence type="ECO:0000313" key="3">
    <source>
        <dbReference type="Proteomes" id="UP000190814"/>
    </source>
</evidence>
<dbReference type="SUPFAM" id="SSF88946">
    <property type="entry name" value="Sigma2 domain of RNA polymerase sigma factors"/>
    <property type="match status" value="1"/>
</dbReference>
<dbReference type="InterPro" id="IPR050239">
    <property type="entry name" value="Sigma-70_RNA_pol_init_factors"/>
</dbReference>
<dbReference type="GO" id="GO:0003677">
    <property type="term" value="F:DNA binding"/>
    <property type="evidence" value="ECO:0007669"/>
    <property type="project" value="InterPro"/>
</dbReference>
<dbReference type="GO" id="GO:0003700">
    <property type="term" value="F:DNA-binding transcription factor activity"/>
    <property type="evidence" value="ECO:0007669"/>
    <property type="project" value="InterPro"/>
</dbReference>
<evidence type="ECO:0000313" key="2">
    <source>
        <dbReference type="EMBL" id="SKA64621.1"/>
    </source>
</evidence>
<dbReference type="EMBL" id="FUXZ01000005">
    <property type="protein sequence ID" value="SKA64621.1"/>
    <property type="molecule type" value="Genomic_DNA"/>
</dbReference>
<gene>
    <name evidence="2" type="ORF">SAMN02745111_00997</name>
</gene>
<proteinExistence type="predicted"/>
<accession>A0A1T4VJ59</accession>
<dbReference type="AlphaFoldDB" id="A0A1T4VJ59"/>
<dbReference type="PANTHER" id="PTHR30603:SF47">
    <property type="entry name" value="RNA POLYMERASE SIGMA FACTOR SIGD, CHLOROPLASTIC"/>
    <property type="match status" value="1"/>
</dbReference>
<dbReference type="RefSeq" id="WP_078765870.1">
    <property type="nucleotide sequence ID" value="NZ_FUXZ01000005.1"/>
</dbReference>
<feature type="domain" description="RNA polymerase sigma-70" evidence="1">
    <location>
        <begin position="156"/>
        <end position="169"/>
    </location>
</feature>
<dbReference type="Gene3D" id="1.20.120.1810">
    <property type="match status" value="1"/>
</dbReference>
<dbReference type="InterPro" id="IPR000943">
    <property type="entry name" value="RNA_pol_sigma70"/>
</dbReference>
<dbReference type="PROSITE" id="PS00715">
    <property type="entry name" value="SIGMA70_1"/>
    <property type="match status" value="1"/>
</dbReference>
<protein>
    <submittedName>
        <fullName evidence="2">Sigma-70 factor, region 1.1</fullName>
    </submittedName>
</protein>
<dbReference type="Proteomes" id="UP000190814">
    <property type="component" value="Unassembled WGS sequence"/>
</dbReference>
<organism evidence="2 3">
    <name type="scientific">Eubacterium uniforme</name>
    <dbReference type="NCBI Taxonomy" id="39495"/>
    <lineage>
        <taxon>Bacteria</taxon>
        <taxon>Bacillati</taxon>
        <taxon>Bacillota</taxon>
        <taxon>Clostridia</taxon>
        <taxon>Eubacteriales</taxon>
        <taxon>Eubacteriaceae</taxon>
        <taxon>Eubacterium</taxon>
    </lineage>
</organism>
<evidence type="ECO:0000259" key="1">
    <source>
        <dbReference type="PROSITE" id="PS00715"/>
    </source>
</evidence>